<dbReference type="PANTHER" id="PTHR33214:SF47">
    <property type="entry name" value="BIFUNCTIONAL INHIBITOR_LIPID-TRANSFER PROTEIN_SEED STORAGE 2S ALBUMIN SUPERFAMILY PROTEIN"/>
    <property type="match status" value="1"/>
</dbReference>
<feature type="signal peptide" evidence="3">
    <location>
        <begin position="1"/>
        <end position="22"/>
    </location>
</feature>
<keyword evidence="6" id="KW-1185">Reference proteome</keyword>
<comment type="caution">
    <text evidence="5">The sequence shown here is derived from an EMBL/GenBank/DDBJ whole genome shotgun (WGS) entry which is preliminary data.</text>
</comment>
<dbReference type="InterPro" id="IPR033872">
    <property type="entry name" value="nsLTP2"/>
</dbReference>
<evidence type="ECO:0000256" key="2">
    <source>
        <dbReference type="ARBA" id="ARBA00023121"/>
    </source>
</evidence>
<dbReference type="Pfam" id="PF14368">
    <property type="entry name" value="LTP_2"/>
    <property type="match status" value="1"/>
</dbReference>
<gene>
    <name evidence="5" type="ORF">ISN44_As01g007200</name>
</gene>
<dbReference type="Proteomes" id="UP000694251">
    <property type="component" value="Chromosome 1"/>
</dbReference>
<dbReference type="GO" id="GO:0006869">
    <property type="term" value="P:lipid transport"/>
    <property type="evidence" value="ECO:0007669"/>
    <property type="project" value="InterPro"/>
</dbReference>
<keyword evidence="1" id="KW-0813">Transport</keyword>
<dbReference type="CDD" id="cd01959">
    <property type="entry name" value="nsLTP2"/>
    <property type="match status" value="1"/>
</dbReference>
<proteinExistence type="predicted"/>
<evidence type="ECO:0000256" key="1">
    <source>
        <dbReference type="ARBA" id="ARBA00022448"/>
    </source>
</evidence>
<keyword evidence="3" id="KW-0732">Signal</keyword>
<sequence length="97" mass="10748">MKFITTLVVIAFVMSSLAPTKAIRVSKEEEKVACIETDLQVCQPALETPSPPSAECCKNLKIQESCLCDYMANPSIEKYLEPARRVFAACGMPYPRC</sequence>
<dbReference type="PANTHER" id="PTHR33214">
    <property type="entry name" value="BIFUNCTIONAL INHIBITOR/LIPID-TRANSFER PROTEIN/SEED STORAGE 2S ALBUMIN SUPERFAMILY PROTEIN"/>
    <property type="match status" value="1"/>
</dbReference>
<evidence type="ECO:0000313" key="5">
    <source>
        <dbReference type="EMBL" id="KAG7653453.1"/>
    </source>
</evidence>
<evidence type="ECO:0000313" key="6">
    <source>
        <dbReference type="Proteomes" id="UP000694251"/>
    </source>
</evidence>
<dbReference type="EMBL" id="JAEFBJ010000001">
    <property type="protein sequence ID" value="KAG7653453.1"/>
    <property type="molecule type" value="Genomic_DNA"/>
</dbReference>
<dbReference type="AlphaFoldDB" id="A0A8T2H1I8"/>
<dbReference type="GO" id="GO:0008289">
    <property type="term" value="F:lipid binding"/>
    <property type="evidence" value="ECO:0007669"/>
    <property type="project" value="UniProtKB-KW"/>
</dbReference>
<organism evidence="5 6">
    <name type="scientific">Arabidopsis suecica</name>
    <name type="common">Swedish thale-cress</name>
    <name type="synonym">Cardaminopsis suecica</name>
    <dbReference type="NCBI Taxonomy" id="45249"/>
    <lineage>
        <taxon>Eukaryota</taxon>
        <taxon>Viridiplantae</taxon>
        <taxon>Streptophyta</taxon>
        <taxon>Embryophyta</taxon>
        <taxon>Tracheophyta</taxon>
        <taxon>Spermatophyta</taxon>
        <taxon>Magnoliopsida</taxon>
        <taxon>eudicotyledons</taxon>
        <taxon>Gunneridae</taxon>
        <taxon>Pentapetalae</taxon>
        <taxon>rosids</taxon>
        <taxon>malvids</taxon>
        <taxon>Brassicales</taxon>
        <taxon>Brassicaceae</taxon>
        <taxon>Camelineae</taxon>
        <taxon>Arabidopsis</taxon>
    </lineage>
</organism>
<evidence type="ECO:0000256" key="3">
    <source>
        <dbReference type="SAM" id="SignalP"/>
    </source>
</evidence>
<protein>
    <submittedName>
        <fullName evidence="5">Bifunctional inhibitor/plant lipid transfer protein/seed storage helical domain</fullName>
    </submittedName>
</protein>
<dbReference type="InterPro" id="IPR016140">
    <property type="entry name" value="Bifunc_inhib/LTP/seed_store"/>
</dbReference>
<reference evidence="5 6" key="1">
    <citation type="submission" date="2020-12" db="EMBL/GenBank/DDBJ databases">
        <title>Concerted genomic and epigenomic changes stabilize Arabidopsis allopolyploids.</title>
        <authorList>
            <person name="Chen Z."/>
        </authorList>
    </citation>
    <scope>NUCLEOTIDE SEQUENCE [LARGE SCALE GENOMIC DNA]</scope>
    <source>
        <strain evidence="5">As9502</strain>
        <tissue evidence="5">Leaf</tissue>
    </source>
</reference>
<evidence type="ECO:0000259" key="4">
    <source>
        <dbReference type="Pfam" id="PF14368"/>
    </source>
</evidence>
<feature type="domain" description="Bifunctional inhibitor/plant lipid transfer protein/seed storage helical" evidence="4">
    <location>
        <begin position="23"/>
        <end position="93"/>
    </location>
</feature>
<feature type="chain" id="PRO_5035809440" evidence="3">
    <location>
        <begin position="23"/>
        <end position="97"/>
    </location>
</feature>
<accession>A0A8T2H1I8</accession>
<dbReference type="OrthoDB" id="665742at2759"/>
<name>A0A8T2H1I8_ARASU</name>
<keyword evidence="2" id="KW-0446">Lipid-binding</keyword>